<feature type="chain" id="PRO_5040367594" evidence="1">
    <location>
        <begin position="22"/>
        <end position="165"/>
    </location>
</feature>
<name>A0A9Q1BBM9_HOLLE</name>
<evidence type="ECO:0000313" key="3">
    <source>
        <dbReference type="Proteomes" id="UP001152320"/>
    </source>
</evidence>
<keyword evidence="3" id="KW-1185">Reference proteome</keyword>
<organism evidence="2 3">
    <name type="scientific">Holothuria leucospilota</name>
    <name type="common">Black long sea cucumber</name>
    <name type="synonym">Mertensiothuria leucospilota</name>
    <dbReference type="NCBI Taxonomy" id="206669"/>
    <lineage>
        <taxon>Eukaryota</taxon>
        <taxon>Metazoa</taxon>
        <taxon>Echinodermata</taxon>
        <taxon>Eleutherozoa</taxon>
        <taxon>Echinozoa</taxon>
        <taxon>Holothuroidea</taxon>
        <taxon>Aspidochirotacea</taxon>
        <taxon>Aspidochirotida</taxon>
        <taxon>Holothuriidae</taxon>
        <taxon>Holothuria</taxon>
    </lineage>
</organism>
<proteinExistence type="predicted"/>
<dbReference type="Proteomes" id="UP001152320">
    <property type="component" value="Chromosome 22"/>
</dbReference>
<protein>
    <submittedName>
        <fullName evidence="2">Uncharacterized protein</fullName>
    </submittedName>
</protein>
<feature type="signal peptide" evidence="1">
    <location>
        <begin position="1"/>
        <end position="21"/>
    </location>
</feature>
<reference evidence="2" key="1">
    <citation type="submission" date="2021-10" db="EMBL/GenBank/DDBJ databases">
        <title>Tropical sea cucumber genome reveals ecological adaptation and Cuvierian tubules defense mechanism.</title>
        <authorList>
            <person name="Chen T."/>
        </authorList>
    </citation>
    <scope>NUCLEOTIDE SEQUENCE</scope>
    <source>
        <strain evidence="2">Nanhai2018</strain>
        <tissue evidence="2">Muscle</tissue>
    </source>
</reference>
<evidence type="ECO:0000256" key="1">
    <source>
        <dbReference type="SAM" id="SignalP"/>
    </source>
</evidence>
<accession>A0A9Q1BBM9</accession>
<gene>
    <name evidence="2" type="ORF">HOLleu_40364</name>
</gene>
<keyword evidence="1" id="KW-0732">Signal</keyword>
<comment type="caution">
    <text evidence="2">The sequence shown here is derived from an EMBL/GenBank/DDBJ whole genome shotgun (WGS) entry which is preliminary data.</text>
</comment>
<evidence type="ECO:0000313" key="2">
    <source>
        <dbReference type="EMBL" id="KAJ8020705.1"/>
    </source>
</evidence>
<dbReference type="EMBL" id="JAIZAY010000022">
    <property type="protein sequence ID" value="KAJ8020705.1"/>
    <property type="molecule type" value="Genomic_DNA"/>
</dbReference>
<sequence length="165" mass="17685">MNIAVKFVVALISMQSIEVHALKCYQYDEVQCVDDGSNALMGFVCAFMETANQNSTRQICTVEEPGSCMKVTTAMTISGISMHSTHAACQSGPVDDKCYSQAEMEDVFSELDMGDMPSNAEVGELDACFCTTDLCNTGSAVTASWINLVNSILLAATALCITYKA</sequence>
<dbReference type="AlphaFoldDB" id="A0A9Q1BBM9"/>